<dbReference type="InterPro" id="IPR035969">
    <property type="entry name" value="Rab-GAP_TBC_sf"/>
</dbReference>
<dbReference type="InterPro" id="IPR011993">
    <property type="entry name" value="PH-like_dom_sf"/>
</dbReference>
<accession>A0AAV7K4M4</accession>
<feature type="coiled-coil region" evidence="1">
    <location>
        <begin position="362"/>
        <end position="417"/>
    </location>
</feature>
<name>A0AAV7K4M4_9METZ</name>
<dbReference type="EMBL" id="JAKMXF010000210">
    <property type="protein sequence ID" value="KAI6655226.1"/>
    <property type="molecule type" value="Genomic_DNA"/>
</dbReference>
<proteinExistence type="predicted"/>
<protein>
    <recommendedName>
        <fullName evidence="7">TBC1 domain family member 2B</fullName>
    </recommendedName>
</protein>
<dbReference type="SUPFAM" id="SSF50729">
    <property type="entry name" value="PH domain-like"/>
    <property type="match status" value="1"/>
</dbReference>
<evidence type="ECO:0000313" key="6">
    <source>
        <dbReference type="Proteomes" id="UP001165289"/>
    </source>
</evidence>
<dbReference type="AlphaFoldDB" id="A0AAV7K4M4"/>
<dbReference type="Gene3D" id="1.10.287.1490">
    <property type="match status" value="1"/>
</dbReference>
<evidence type="ECO:0000259" key="4">
    <source>
        <dbReference type="PROSITE" id="PS50086"/>
    </source>
</evidence>
<comment type="caution">
    <text evidence="5">The sequence shown here is derived from an EMBL/GenBank/DDBJ whole genome shotgun (WGS) entry which is preliminary data.</text>
</comment>
<dbReference type="Proteomes" id="UP001165289">
    <property type="component" value="Unassembled WGS sequence"/>
</dbReference>
<dbReference type="Gene3D" id="1.10.472.80">
    <property type="entry name" value="Ypt/Rab-GAP domain of gyp1p, domain 3"/>
    <property type="match status" value="1"/>
</dbReference>
<dbReference type="PROSITE" id="PS50003">
    <property type="entry name" value="PH_DOMAIN"/>
    <property type="match status" value="1"/>
</dbReference>
<feature type="domain" description="PH" evidence="3">
    <location>
        <begin position="94"/>
        <end position="192"/>
    </location>
</feature>
<dbReference type="PANTHER" id="PTHR47219:SF20">
    <property type="entry name" value="TBC1 DOMAIN FAMILY MEMBER 2B"/>
    <property type="match status" value="1"/>
</dbReference>
<reference evidence="5 6" key="1">
    <citation type="journal article" date="2023" name="BMC Biol.">
        <title>The compact genome of the sponge Oopsacas minuta (Hexactinellida) is lacking key metazoan core genes.</title>
        <authorList>
            <person name="Santini S."/>
            <person name="Schenkelaars Q."/>
            <person name="Jourda C."/>
            <person name="Duchesne M."/>
            <person name="Belahbib H."/>
            <person name="Rocher C."/>
            <person name="Selva M."/>
            <person name="Riesgo A."/>
            <person name="Vervoort M."/>
            <person name="Leys S.P."/>
            <person name="Kodjabachian L."/>
            <person name="Le Bivic A."/>
            <person name="Borchiellini C."/>
            <person name="Claverie J.M."/>
            <person name="Renard E."/>
        </authorList>
    </citation>
    <scope>NUCLEOTIDE SEQUENCE [LARGE SCALE GENOMIC DNA]</scope>
    <source>
        <strain evidence="5">SPO-2</strain>
    </source>
</reference>
<dbReference type="SMART" id="SM00164">
    <property type="entry name" value="TBC"/>
    <property type="match status" value="1"/>
</dbReference>
<dbReference type="InterPro" id="IPR000195">
    <property type="entry name" value="Rab-GAP-TBC_dom"/>
</dbReference>
<dbReference type="FunFam" id="1.10.8.270:FF:000026">
    <property type="entry name" value="TBC (Tre-2/Bub2/Cdc16) domain family"/>
    <property type="match status" value="1"/>
</dbReference>
<dbReference type="Gene3D" id="1.10.10.750">
    <property type="entry name" value="Ypt/Rab-GAP domain of gyp1p, domain 1"/>
    <property type="match status" value="1"/>
</dbReference>
<keyword evidence="1" id="KW-0175">Coiled coil</keyword>
<feature type="coiled-coil region" evidence="1">
    <location>
        <begin position="466"/>
        <end position="500"/>
    </location>
</feature>
<feature type="compositionally biased region" description="Polar residues" evidence="2">
    <location>
        <begin position="269"/>
        <end position="281"/>
    </location>
</feature>
<dbReference type="InterPro" id="IPR050302">
    <property type="entry name" value="Rab_GAP_TBC_domain"/>
</dbReference>
<evidence type="ECO:0000256" key="1">
    <source>
        <dbReference type="SAM" id="Coils"/>
    </source>
</evidence>
<keyword evidence="6" id="KW-1185">Reference proteome</keyword>
<evidence type="ECO:0000313" key="5">
    <source>
        <dbReference type="EMBL" id="KAI6655226.1"/>
    </source>
</evidence>
<dbReference type="PANTHER" id="PTHR47219">
    <property type="entry name" value="RAB GTPASE-ACTIVATING PROTEIN 1-LIKE"/>
    <property type="match status" value="1"/>
</dbReference>
<dbReference type="SMART" id="SM00233">
    <property type="entry name" value="PH"/>
    <property type="match status" value="1"/>
</dbReference>
<dbReference type="GO" id="GO:0005096">
    <property type="term" value="F:GTPase activator activity"/>
    <property type="evidence" value="ECO:0007669"/>
    <property type="project" value="TreeGrafter"/>
</dbReference>
<organism evidence="5 6">
    <name type="scientific">Oopsacas minuta</name>
    <dbReference type="NCBI Taxonomy" id="111878"/>
    <lineage>
        <taxon>Eukaryota</taxon>
        <taxon>Metazoa</taxon>
        <taxon>Porifera</taxon>
        <taxon>Hexactinellida</taxon>
        <taxon>Hexasterophora</taxon>
        <taxon>Lyssacinosida</taxon>
        <taxon>Leucopsacidae</taxon>
        <taxon>Oopsacas</taxon>
    </lineage>
</organism>
<dbReference type="Pfam" id="PF00169">
    <property type="entry name" value="PH"/>
    <property type="match status" value="1"/>
</dbReference>
<feature type="region of interest" description="Disordered" evidence="2">
    <location>
        <begin position="269"/>
        <end position="290"/>
    </location>
</feature>
<evidence type="ECO:0000256" key="2">
    <source>
        <dbReference type="SAM" id="MobiDB-lite"/>
    </source>
</evidence>
<dbReference type="GO" id="GO:0031267">
    <property type="term" value="F:small GTPase binding"/>
    <property type="evidence" value="ECO:0007669"/>
    <property type="project" value="TreeGrafter"/>
</dbReference>
<dbReference type="InterPro" id="IPR001849">
    <property type="entry name" value="PH_domain"/>
</dbReference>
<dbReference type="SUPFAM" id="SSF47923">
    <property type="entry name" value="Ypt/Rab-GAP domain of gyp1p"/>
    <property type="match status" value="2"/>
</dbReference>
<dbReference type="Gene3D" id="1.10.8.270">
    <property type="entry name" value="putative rabgap domain of human tbc1 domain family member 14 like domains"/>
    <property type="match status" value="1"/>
</dbReference>
<evidence type="ECO:0000259" key="3">
    <source>
        <dbReference type="PROSITE" id="PS50003"/>
    </source>
</evidence>
<sequence length="924" mass="107285">MDGQGQDLPSPFDIPGNSCNIREALTSPVSPTNSSPSPCVEQSWEILHRNRNRSLDIDMIPNFNNMSLMEIESGRSEISIAAKRMSSVVTNRVEKPLCGHLLKMGNNGWIKIRKDRWFKYIPETGRLSYFRSSTDYIPLGSIPISEATFTYNVDQIEKCQFQINTANRTYDLQAKSEQEMMGWLRELQGKRKEFISLENNMLTESVKSTMEDLESQKKELSLIEADKGFKRNRGHSHSSHDFSHTQTYHDNFSGLSSMLKPHVTKSSTIFRNNSNNFPNSGSKKDGSSPWPCDKCQDYQKQINGLKGQNDLLTQQLEDKCQVIKTLQSAMRSLDIQYRSISAAIESSPNAKKKLSNVSEIGTQDFSSILQDLNEEIEILKEEKSACEKENQDLQDQLQTLEEIMQAKENVILSLTKEIYSLEHTDKPPPVDAVLLNHEPTLQERLYESKQQINAYKTNTEFMKKEVDDILSLHKQKEENLNLLRDQFSNLEAEHDKLKGKYLILLKELNKPTACNFLDSELLNNMLKEALNETRTRASTISITDHLNFQEYDPYGFAYFDLEMSAEQKEVLIKAYLKTLHDNKVEESQHNEKWNAYVHRTGRRENFPQTKELKDLIRFGIPQTFRKEVWKSMIKKHIAKTHIDLDESYYKNLLELSQGQTAAIKQVQLDLLRTLPNNKHFRREDSDGIKKLNRVLLAFSYHNPRIGYCQGINRIAAILLLLLDEFDAFLGMVAIIDVIMPQDYYTDKLLDSQADQRVFNDFLSEKIPRLASYLQKESLDISLITFNWFFTVFVDGFPPDLMFRIWDCFLSEGCKILFRYSLAFFKMHEEKLLLFPASAYFKLVKELSESTFDSRRLCHIAFYELNPLATRDVNRKRQMHQADVKQEIKEMDARRESALRAYKERETTVVRMSELENNEEVYNSD</sequence>
<dbReference type="PROSITE" id="PS50086">
    <property type="entry name" value="TBC_RABGAP"/>
    <property type="match status" value="1"/>
</dbReference>
<gene>
    <name evidence="5" type="ORF">LOD99_2514</name>
</gene>
<dbReference type="Gene3D" id="2.30.29.30">
    <property type="entry name" value="Pleckstrin-homology domain (PH domain)/Phosphotyrosine-binding domain (PTB)"/>
    <property type="match status" value="1"/>
</dbReference>
<feature type="domain" description="Rab-GAP TBC" evidence="4">
    <location>
        <begin position="619"/>
        <end position="812"/>
    </location>
</feature>
<evidence type="ECO:0008006" key="7">
    <source>
        <dbReference type="Google" id="ProtNLM"/>
    </source>
</evidence>
<dbReference type="Pfam" id="PF00566">
    <property type="entry name" value="RabGAP-TBC"/>
    <property type="match status" value="1"/>
</dbReference>